<dbReference type="PROSITE" id="PS50018">
    <property type="entry name" value="RAS_GTPASE_ACTIV_2"/>
    <property type="match status" value="1"/>
</dbReference>
<reference evidence="3 4" key="1">
    <citation type="journal article" date="2013" name="Genome Biol.">
        <title>Genome of Acanthamoeba castellanii highlights extensive lateral gene transfer and early evolution of tyrosine kinase signaling.</title>
        <authorList>
            <person name="Clarke M."/>
            <person name="Lohan A.J."/>
            <person name="Liu B."/>
            <person name="Lagkouvardos I."/>
            <person name="Roy S."/>
            <person name="Zafar N."/>
            <person name="Bertelli C."/>
            <person name="Schilde C."/>
            <person name="Kianianmomeni A."/>
            <person name="Burglin T.R."/>
            <person name="Frech C."/>
            <person name="Turcotte B."/>
            <person name="Kopec K.O."/>
            <person name="Synnott J.M."/>
            <person name="Choo C."/>
            <person name="Paponov I."/>
            <person name="Finkler A."/>
            <person name="Soon Heng Tan C."/>
            <person name="Hutchins A.P."/>
            <person name="Weinmeier T."/>
            <person name="Rattei T."/>
            <person name="Chu J.S."/>
            <person name="Gimenez G."/>
            <person name="Irimia M."/>
            <person name="Rigden D.J."/>
            <person name="Fitzpatrick D.A."/>
            <person name="Lorenzo-Morales J."/>
            <person name="Bateman A."/>
            <person name="Chiu C.H."/>
            <person name="Tang P."/>
            <person name="Hegemann P."/>
            <person name="Fromm H."/>
            <person name="Raoult D."/>
            <person name="Greub G."/>
            <person name="Miranda-Saavedra D."/>
            <person name="Chen N."/>
            <person name="Nash P."/>
            <person name="Ginger M.L."/>
            <person name="Horn M."/>
            <person name="Schaap P."/>
            <person name="Caler L."/>
            <person name="Loftus B."/>
        </authorList>
    </citation>
    <scope>NUCLEOTIDE SEQUENCE [LARGE SCALE GENOMIC DNA]</scope>
    <source>
        <strain evidence="3 4">Neff</strain>
    </source>
</reference>
<dbReference type="PANTHER" id="PTHR10194:SF60">
    <property type="entry name" value="RAS GTPASE-ACTIVATING PROTEIN RASKOL"/>
    <property type="match status" value="1"/>
</dbReference>
<dbReference type="Pfam" id="PF00616">
    <property type="entry name" value="RasGAP"/>
    <property type="match status" value="2"/>
</dbReference>
<dbReference type="GeneID" id="14911399"/>
<protein>
    <submittedName>
        <fullName evidence="3">GTPase activating protein Sar1, putative</fullName>
    </submittedName>
</protein>
<dbReference type="RefSeq" id="XP_004332994.1">
    <property type="nucleotide sequence ID" value="XM_004332946.1"/>
</dbReference>
<dbReference type="STRING" id="1257118.L8GFL9"/>
<organism evidence="3 4">
    <name type="scientific">Acanthamoeba castellanii (strain ATCC 30010 / Neff)</name>
    <dbReference type="NCBI Taxonomy" id="1257118"/>
    <lineage>
        <taxon>Eukaryota</taxon>
        <taxon>Amoebozoa</taxon>
        <taxon>Discosea</taxon>
        <taxon>Longamoebia</taxon>
        <taxon>Centramoebida</taxon>
        <taxon>Acanthamoebidae</taxon>
        <taxon>Acanthamoeba</taxon>
    </lineage>
</organism>
<dbReference type="VEuPathDB" id="AmoebaDB:ACA1_103990"/>
<evidence type="ECO:0000259" key="2">
    <source>
        <dbReference type="PROSITE" id="PS50018"/>
    </source>
</evidence>
<dbReference type="SMART" id="SM00323">
    <property type="entry name" value="RasGAP"/>
    <property type="match status" value="1"/>
</dbReference>
<dbReference type="Proteomes" id="UP000011083">
    <property type="component" value="Unassembled WGS sequence"/>
</dbReference>
<keyword evidence="4" id="KW-1185">Reference proteome</keyword>
<dbReference type="InterPro" id="IPR023152">
    <property type="entry name" value="RasGAP_CS"/>
</dbReference>
<accession>L8GFL9</accession>
<keyword evidence="1" id="KW-0343">GTPase activation</keyword>
<dbReference type="SUPFAM" id="SSF48350">
    <property type="entry name" value="GTPase activation domain, GAP"/>
    <property type="match status" value="1"/>
</dbReference>
<dbReference type="KEGG" id="acan:ACA1_103990"/>
<dbReference type="AlphaFoldDB" id="L8GFL9"/>
<feature type="domain" description="Ras-GAP" evidence="2">
    <location>
        <begin position="13"/>
        <end position="208"/>
    </location>
</feature>
<dbReference type="EMBL" id="KB008169">
    <property type="protein sequence ID" value="ELR10981.1"/>
    <property type="molecule type" value="Genomic_DNA"/>
</dbReference>
<dbReference type="InterPro" id="IPR039360">
    <property type="entry name" value="Ras_GTPase"/>
</dbReference>
<sequence>MVFALCECVDMSALGELTKCIVNFFLNHGQLMRLLEGTIKYEIHRTLEIGTLFRSNSVAAKVLGHFIRLSGRRYLLELLGPLLKELALEDKDVEIDSFRCELAEDVVQQHVVELSAICTKFLQRIDSMVDQCPLQFRIICNLLHTETKRKFPDLEWPIATGGFFFLRYICPAIVAPETIMPEFATLAKGPNVRRTLVLLTKTMQNLANGTRFFKEPFMMSMVPWIDEHLPQCKDMFLDLS</sequence>
<dbReference type="Gene3D" id="1.10.506.10">
    <property type="entry name" value="GTPase Activation - p120gap, domain 1"/>
    <property type="match status" value="1"/>
</dbReference>
<dbReference type="OrthoDB" id="17673at2759"/>
<dbReference type="OMA" id="IWINDGR"/>
<proteinExistence type="predicted"/>
<gene>
    <name evidence="3" type="ORF">ACA1_103990</name>
</gene>
<name>L8GFL9_ACACF</name>
<dbReference type="GO" id="GO:0005096">
    <property type="term" value="F:GTPase activator activity"/>
    <property type="evidence" value="ECO:0007669"/>
    <property type="project" value="UniProtKB-KW"/>
</dbReference>
<evidence type="ECO:0000313" key="4">
    <source>
        <dbReference type="Proteomes" id="UP000011083"/>
    </source>
</evidence>
<dbReference type="InterPro" id="IPR008936">
    <property type="entry name" value="Rho_GTPase_activation_prot"/>
</dbReference>
<feature type="non-terminal residue" evidence="3">
    <location>
        <position position="1"/>
    </location>
</feature>
<dbReference type="InterPro" id="IPR001936">
    <property type="entry name" value="RasGAP_dom"/>
</dbReference>
<dbReference type="PANTHER" id="PTHR10194">
    <property type="entry name" value="RAS GTPASE-ACTIVATING PROTEINS"/>
    <property type="match status" value="1"/>
</dbReference>
<evidence type="ECO:0000313" key="3">
    <source>
        <dbReference type="EMBL" id="ELR10981.1"/>
    </source>
</evidence>
<dbReference type="PROSITE" id="PS00509">
    <property type="entry name" value="RAS_GTPASE_ACTIV_1"/>
    <property type="match status" value="1"/>
</dbReference>
<evidence type="ECO:0000256" key="1">
    <source>
        <dbReference type="ARBA" id="ARBA00022468"/>
    </source>
</evidence>